<name>A0A7K0E0A7_9NOCA</name>
<keyword evidence="2" id="KW-1133">Transmembrane helix</keyword>
<dbReference type="AlphaFoldDB" id="A0A7K0E0A7"/>
<dbReference type="RefSeq" id="WP_153348472.1">
    <property type="nucleotide sequence ID" value="NZ_WEGI01000017.1"/>
</dbReference>
<keyword evidence="2" id="KW-0472">Membrane</keyword>
<keyword evidence="2" id="KW-0812">Transmembrane</keyword>
<keyword evidence="4" id="KW-1185">Reference proteome</keyword>
<dbReference type="Proteomes" id="UP000431401">
    <property type="component" value="Unassembled WGS sequence"/>
</dbReference>
<evidence type="ECO:0000256" key="2">
    <source>
        <dbReference type="SAM" id="Phobius"/>
    </source>
</evidence>
<organism evidence="3 4">
    <name type="scientific">Nocardia aurantia</name>
    <dbReference type="NCBI Taxonomy" id="2585199"/>
    <lineage>
        <taxon>Bacteria</taxon>
        <taxon>Bacillati</taxon>
        <taxon>Actinomycetota</taxon>
        <taxon>Actinomycetes</taxon>
        <taxon>Mycobacteriales</taxon>
        <taxon>Nocardiaceae</taxon>
        <taxon>Nocardia</taxon>
    </lineage>
</organism>
<evidence type="ECO:0000256" key="1">
    <source>
        <dbReference type="SAM" id="MobiDB-lite"/>
    </source>
</evidence>
<sequence length="79" mass="8507">MTDHHQHQGDSSPSISTDAGGPDGPELRGQGKGVRLSGVVDAALLRPRRRALGRPRVSTVTLTLVWIALFALYLWVHPG</sequence>
<gene>
    <name evidence="3" type="ORF">NRB56_68460</name>
</gene>
<feature type="region of interest" description="Disordered" evidence="1">
    <location>
        <begin position="1"/>
        <end position="34"/>
    </location>
</feature>
<evidence type="ECO:0000313" key="3">
    <source>
        <dbReference type="EMBL" id="MQY31238.1"/>
    </source>
</evidence>
<dbReference type="EMBL" id="WEGI01000017">
    <property type="protein sequence ID" value="MQY31238.1"/>
    <property type="molecule type" value="Genomic_DNA"/>
</dbReference>
<dbReference type="OrthoDB" id="9858465at2"/>
<comment type="caution">
    <text evidence="3">The sequence shown here is derived from an EMBL/GenBank/DDBJ whole genome shotgun (WGS) entry which is preliminary data.</text>
</comment>
<accession>A0A7K0E0A7</accession>
<protein>
    <submittedName>
        <fullName evidence="3">Uncharacterized protein</fullName>
    </submittedName>
</protein>
<evidence type="ECO:0000313" key="4">
    <source>
        <dbReference type="Proteomes" id="UP000431401"/>
    </source>
</evidence>
<feature type="transmembrane region" description="Helical" evidence="2">
    <location>
        <begin position="57"/>
        <end position="76"/>
    </location>
</feature>
<reference evidence="3 4" key="1">
    <citation type="submission" date="2019-10" db="EMBL/GenBank/DDBJ databases">
        <title>Nocardia macrotermitis sp. nov. and Nocardia aurantia sp. nov., isolated from the gut of fungus growing-termite Macrotermes natalensis.</title>
        <authorList>
            <person name="Benndorf R."/>
            <person name="Schwitalla J."/>
            <person name="Martin K."/>
            <person name="De Beer W."/>
            <person name="Kaster A.-K."/>
            <person name="Vollmers J."/>
            <person name="Poulsen M."/>
            <person name="Beemelmanns C."/>
        </authorList>
    </citation>
    <scope>NUCLEOTIDE SEQUENCE [LARGE SCALE GENOMIC DNA]</scope>
    <source>
        <strain evidence="3 4">RB56</strain>
    </source>
</reference>
<proteinExistence type="predicted"/>